<reference evidence="5 6" key="1">
    <citation type="submission" date="2018-12" db="EMBL/GenBank/DDBJ databases">
        <authorList>
            <person name="Tiukova I."/>
            <person name="Dainat J."/>
        </authorList>
    </citation>
    <scope>NUCLEOTIDE SEQUENCE [LARGE SCALE GENOMIC DNA]</scope>
</reference>
<dbReference type="InterPro" id="IPR005706">
    <property type="entry name" value="Ribosomal_uS2_bac/mit/plastid"/>
</dbReference>
<dbReference type="FunCoup" id="A0A448YP10">
    <property type="interactions" value="770"/>
</dbReference>
<dbReference type="PANTHER" id="PTHR12534:SF0">
    <property type="entry name" value="SMALL RIBOSOMAL SUBUNIT PROTEIN US2M"/>
    <property type="match status" value="1"/>
</dbReference>
<dbReference type="InParanoid" id="A0A448YP10"/>
<comment type="similarity">
    <text evidence="1">Belongs to the universal ribosomal protein uS2 family.</text>
</comment>
<evidence type="ECO:0000256" key="3">
    <source>
        <dbReference type="ARBA" id="ARBA00022990"/>
    </source>
</evidence>
<sequence>MSLARPFIVTSFTSVTRATLCGLRFSSTATQTPTEGTAAVEEGTEAASEATIPATTLPASNEDVLQGISDLTVGEFETLINSAPKPTLNRDEIVLKKFQQLLKTYMNRDKLKREFMSSSSLLSRFPNLVPTNKNEPYSEAELAIRQRHHAQVMGRLGSQIKDVYKPHELITRPPRPNQITIEKLMACGAHLGHSTSLWNNATQPFIYGEYKGIHVIDMDKTVGYLKRAAKVVEGVSENGGLVLFLGLREGQLRAVKEAARRCNGYYVTHKWVPGTITNSLENPKPRQEVDMGDVATKRELSQDETREVIKPDLIVMLNPLESKVAVKEANQARIPTIGIVDTNCDPGMVTYAIPANDDSIRATNLICGVLGKAGELGYRRRLEKVHQYKEKLGVSEEEPLTGSETNERS</sequence>
<dbReference type="OrthoDB" id="2320368at2759"/>
<evidence type="ECO:0000313" key="5">
    <source>
        <dbReference type="EMBL" id="VEU22669.1"/>
    </source>
</evidence>
<dbReference type="Pfam" id="PF00318">
    <property type="entry name" value="Ribosomal_S2"/>
    <property type="match status" value="1"/>
</dbReference>
<dbReference type="STRING" id="13370.A0A448YP10"/>
<keyword evidence="3" id="KW-0007">Acetylation</keyword>
<dbReference type="GO" id="GO:0006412">
    <property type="term" value="P:translation"/>
    <property type="evidence" value="ECO:0007669"/>
    <property type="project" value="InterPro"/>
</dbReference>
<dbReference type="InterPro" id="IPR001865">
    <property type="entry name" value="Ribosomal_uS2"/>
</dbReference>
<dbReference type="GO" id="GO:0005763">
    <property type="term" value="C:mitochondrial small ribosomal subunit"/>
    <property type="evidence" value="ECO:0007669"/>
    <property type="project" value="TreeGrafter"/>
</dbReference>
<dbReference type="Gene3D" id="3.40.50.10490">
    <property type="entry name" value="Glucose-6-phosphate isomerase like protein, domain 1"/>
    <property type="match status" value="1"/>
</dbReference>
<dbReference type="GO" id="GO:0003735">
    <property type="term" value="F:structural constituent of ribosome"/>
    <property type="evidence" value="ECO:0007669"/>
    <property type="project" value="InterPro"/>
</dbReference>
<dbReference type="EMBL" id="CAACVR010000023">
    <property type="protein sequence ID" value="VEU22669.1"/>
    <property type="molecule type" value="Genomic_DNA"/>
</dbReference>
<dbReference type="AlphaFoldDB" id="A0A448YP10"/>
<keyword evidence="4" id="KW-0687">Ribonucleoprotein</keyword>
<gene>
    <name evidence="5" type="ORF">BRENAR_LOCUS3400</name>
</gene>
<keyword evidence="6" id="KW-1185">Reference proteome</keyword>
<name>A0A448YP10_BRENA</name>
<dbReference type="PRINTS" id="PR00395">
    <property type="entry name" value="RIBOSOMALS2"/>
</dbReference>
<accession>A0A448YP10</accession>
<dbReference type="HAMAP" id="MF_00291_B">
    <property type="entry name" value="Ribosomal_uS2_B"/>
    <property type="match status" value="1"/>
</dbReference>
<evidence type="ECO:0000256" key="4">
    <source>
        <dbReference type="ARBA" id="ARBA00023274"/>
    </source>
</evidence>
<dbReference type="CDD" id="cd01425">
    <property type="entry name" value="RPS2"/>
    <property type="match status" value="1"/>
</dbReference>
<dbReference type="NCBIfam" id="TIGR01011">
    <property type="entry name" value="rpsB_bact"/>
    <property type="match status" value="1"/>
</dbReference>
<dbReference type="InterPro" id="IPR023591">
    <property type="entry name" value="Ribosomal_uS2_flav_dom_sf"/>
</dbReference>
<dbReference type="PROSITE" id="PS00962">
    <property type="entry name" value="RIBOSOMAL_S2_1"/>
    <property type="match status" value="1"/>
</dbReference>
<organism evidence="5 6">
    <name type="scientific">Brettanomyces naardenensis</name>
    <name type="common">Yeast</name>
    <dbReference type="NCBI Taxonomy" id="13370"/>
    <lineage>
        <taxon>Eukaryota</taxon>
        <taxon>Fungi</taxon>
        <taxon>Dikarya</taxon>
        <taxon>Ascomycota</taxon>
        <taxon>Saccharomycotina</taxon>
        <taxon>Pichiomycetes</taxon>
        <taxon>Pichiales</taxon>
        <taxon>Pichiaceae</taxon>
        <taxon>Brettanomyces</taxon>
    </lineage>
</organism>
<evidence type="ECO:0000256" key="1">
    <source>
        <dbReference type="ARBA" id="ARBA00006242"/>
    </source>
</evidence>
<dbReference type="Proteomes" id="UP000290900">
    <property type="component" value="Unassembled WGS sequence"/>
</dbReference>
<dbReference type="InterPro" id="IPR018130">
    <property type="entry name" value="Ribosomal_uS2_CS"/>
</dbReference>
<keyword evidence="2" id="KW-0689">Ribosomal protein</keyword>
<dbReference type="SUPFAM" id="SSF52313">
    <property type="entry name" value="Ribosomal protein S2"/>
    <property type="match status" value="1"/>
</dbReference>
<evidence type="ECO:0000313" key="6">
    <source>
        <dbReference type="Proteomes" id="UP000290900"/>
    </source>
</evidence>
<evidence type="ECO:0000256" key="2">
    <source>
        <dbReference type="ARBA" id="ARBA00022980"/>
    </source>
</evidence>
<proteinExistence type="inferred from homology"/>
<protein>
    <submittedName>
        <fullName evidence="5">DEKNAAC103625</fullName>
    </submittedName>
</protein>
<dbReference type="PANTHER" id="PTHR12534">
    <property type="entry name" value="30S RIBOSOMAL PROTEIN S2 PROKARYOTIC AND ORGANELLAR"/>
    <property type="match status" value="1"/>
</dbReference>